<dbReference type="AlphaFoldDB" id="A0A9P6E6K5"/>
<name>A0A9P6E6K5_9AGAR</name>
<comment type="caution">
    <text evidence="1">The sequence shown here is derived from an EMBL/GenBank/DDBJ whole genome shotgun (WGS) entry which is preliminary data.</text>
</comment>
<dbReference type="EMBL" id="MU157915">
    <property type="protein sequence ID" value="KAF9523568.1"/>
    <property type="molecule type" value="Genomic_DNA"/>
</dbReference>
<reference evidence="1" key="1">
    <citation type="submission" date="2020-11" db="EMBL/GenBank/DDBJ databases">
        <authorList>
            <consortium name="DOE Joint Genome Institute"/>
            <person name="Ahrendt S."/>
            <person name="Riley R."/>
            <person name="Andreopoulos W."/>
            <person name="Labutti K."/>
            <person name="Pangilinan J."/>
            <person name="Ruiz-Duenas F.J."/>
            <person name="Barrasa J.M."/>
            <person name="Sanchez-Garcia M."/>
            <person name="Camarero S."/>
            <person name="Miyauchi S."/>
            <person name="Serrano A."/>
            <person name="Linde D."/>
            <person name="Babiker R."/>
            <person name="Drula E."/>
            <person name="Ayuso-Fernandez I."/>
            <person name="Pacheco R."/>
            <person name="Padilla G."/>
            <person name="Ferreira P."/>
            <person name="Barriuso J."/>
            <person name="Kellner H."/>
            <person name="Castanera R."/>
            <person name="Alfaro M."/>
            <person name="Ramirez L."/>
            <person name="Pisabarro A.G."/>
            <person name="Kuo A."/>
            <person name="Tritt A."/>
            <person name="Lipzen A."/>
            <person name="He G."/>
            <person name="Yan M."/>
            <person name="Ng V."/>
            <person name="Cullen D."/>
            <person name="Martin F."/>
            <person name="Rosso M.-N."/>
            <person name="Henrissat B."/>
            <person name="Hibbett D."/>
            <person name="Martinez A.T."/>
            <person name="Grigoriev I.V."/>
        </authorList>
    </citation>
    <scope>NUCLEOTIDE SEQUENCE</scope>
    <source>
        <strain evidence="1">CBS 506.95</strain>
    </source>
</reference>
<protein>
    <submittedName>
        <fullName evidence="1">Uncharacterized protein</fullName>
    </submittedName>
</protein>
<dbReference type="OrthoDB" id="3231000at2759"/>
<accession>A0A9P6E6K5</accession>
<gene>
    <name evidence="1" type="ORF">CPB83DRAFT_862724</name>
</gene>
<dbReference type="Pfam" id="PF01544">
    <property type="entry name" value="CorA"/>
    <property type="match status" value="1"/>
</dbReference>
<evidence type="ECO:0000313" key="2">
    <source>
        <dbReference type="Proteomes" id="UP000807306"/>
    </source>
</evidence>
<keyword evidence="2" id="KW-1185">Reference proteome</keyword>
<dbReference type="SUPFAM" id="SSF143865">
    <property type="entry name" value="CorA soluble domain-like"/>
    <property type="match status" value="1"/>
</dbReference>
<dbReference type="Proteomes" id="UP000807306">
    <property type="component" value="Unassembled WGS sequence"/>
</dbReference>
<organism evidence="1 2">
    <name type="scientific">Crepidotus variabilis</name>
    <dbReference type="NCBI Taxonomy" id="179855"/>
    <lineage>
        <taxon>Eukaryota</taxon>
        <taxon>Fungi</taxon>
        <taxon>Dikarya</taxon>
        <taxon>Basidiomycota</taxon>
        <taxon>Agaricomycotina</taxon>
        <taxon>Agaricomycetes</taxon>
        <taxon>Agaricomycetidae</taxon>
        <taxon>Agaricales</taxon>
        <taxon>Agaricineae</taxon>
        <taxon>Crepidotaceae</taxon>
        <taxon>Crepidotus</taxon>
    </lineage>
</organism>
<evidence type="ECO:0000313" key="1">
    <source>
        <dbReference type="EMBL" id="KAF9523568.1"/>
    </source>
</evidence>
<dbReference type="InterPro" id="IPR002523">
    <property type="entry name" value="MgTranspt_CorA/ZnTranspt_ZntB"/>
</dbReference>
<proteinExistence type="predicted"/>
<sequence length="500" mass="57873">MTTNPVFFSPRDDPHRHAMPPRIPQVAHRHGTPSGPWPWADVVEFEEPNFLQLLPILGGKPESPVVDISPSAKMWREYPGILFPNWIESRLLRSGIAAVMRKKHDEYNPCVVYEIDVEKDGHFSTESEHEKTKLEPQMYDEFWKRMNRSDTIGKTQEHRLKAIFVENMTGPVLQMLGAMYKIEPFYFSSSLNWIPSRYQEEAKKGEGDHITLTLTFLRALPNPNMTEPSTPATRNGYFTQRAVKAGTVIIDTQAPLPLRSNDKILLIDLIAFHMVRRKGGSIIVSYHPTPEWKTTSARYLHSKVRFVGESVYWQNIFRQSKDPTFVLLSMLWYALYAWDEALESLYHHISWLESRVLVTNDINLTRDLHVIRASILHYKSLLENFRKSVVFVRVTPNPAMEDEPEKEDSAKLMEKECDNLLSEIERLEMYRAMQETRLDNIMDLVFNSVTLEDSRVMKRMAEQSLRDGTAMKQISYLTMVFLPASFVSVGDGDNLLSRTF</sequence>
<dbReference type="InterPro" id="IPR045861">
    <property type="entry name" value="CorA_cytoplasmic_dom"/>
</dbReference>